<name>A0AAD5PG47_9FUNG</name>
<accession>A0AAD5PG47</accession>
<protein>
    <submittedName>
        <fullName evidence="3">Uncharacterized protein</fullName>
    </submittedName>
</protein>
<keyword evidence="2" id="KW-0812">Transmembrane</keyword>
<keyword evidence="2" id="KW-1133">Transmembrane helix</keyword>
<dbReference type="AlphaFoldDB" id="A0AAD5PG47"/>
<gene>
    <name evidence="3" type="ORF">BDA99DRAFT_534441</name>
</gene>
<dbReference type="Proteomes" id="UP001209540">
    <property type="component" value="Unassembled WGS sequence"/>
</dbReference>
<evidence type="ECO:0000256" key="1">
    <source>
        <dbReference type="SAM" id="MobiDB-lite"/>
    </source>
</evidence>
<dbReference type="PANTHER" id="PTHR16861:SF4">
    <property type="entry name" value="SH3 DOMAIN PROTEIN (AFU_ORTHOLOGUE AFUA_1G13610)"/>
    <property type="match status" value="1"/>
</dbReference>
<proteinExistence type="predicted"/>
<keyword evidence="4" id="KW-1185">Reference proteome</keyword>
<reference evidence="3" key="1">
    <citation type="journal article" date="2022" name="IScience">
        <title>Evolution of zygomycete secretomes and the origins of terrestrial fungal ecologies.</title>
        <authorList>
            <person name="Chang Y."/>
            <person name="Wang Y."/>
            <person name="Mondo S."/>
            <person name="Ahrendt S."/>
            <person name="Andreopoulos W."/>
            <person name="Barry K."/>
            <person name="Beard J."/>
            <person name="Benny G.L."/>
            <person name="Blankenship S."/>
            <person name="Bonito G."/>
            <person name="Cuomo C."/>
            <person name="Desiro A."/>
            <person name="Gervers K.A."/>
            <person name="Hundley H."/>
            <person name="Kuo A."/>
            <person name="LaButti K."/>
            <person name="Lang B.F."/>
            <person name="Lipzen A."/>
            <person name="O'Donnell K."/>
            <person name="Pangilinan J."/>
            <person name="Reynolds N."/>
            <person name="Sandor L."/>
            <person name="Smith M.E."/>
            <person name="Tsang A."/>
            <person name="Grigoriev I.V."/>
            <person name="Stajich J.E."/>
            <person name="Spatafora J.W."/>
        </authorList>
    </citation>
    <scope>NUCLEOTIDE SEQUENCE</scope>
    <source>
        <strain evidence="3">RSA 2281</strain>
    </source>
</reference>
<dbReference type="PANTHER" id="PTHR16861">
    <property type="entry name" value="GLYCOPROTEIN 38"/>
    <property type="match status" value="1"/>
</dbReference>
<reference evidence="3" key="2">
    <citation type="submission" date="2023-02" db="EMBL/GenBank/DDBJ databases">
        <authorList>
            <consortium name="DOE Joint Genome Institute"/>
            <person name="Mondo S.J."/>
            <person name="Chang Y."/>
            <person name="Wang Y."/>
            <person name="Ahrendt S."/>
            <person name="Andreopoulos W."/>
            <person name="Barry K."/>
            <person name="Beard J."/>
            <person name="Benny G.L."/>
            <person name="Blankenship S."/>
            <person name="Bonito G."/>
            <person name="Cuomo C."/>
            <person name="Desiro A."/>
            <person name="Gervers K.A."/>
            <person name="Hundley H."/>
            <person name="Kuo A."/>
            <person name="LaButti K."/>
            <person name="Lang B.F."/>
            <person name="Lipzen A."/>
            <person name="O'Donnell K."/>
            <person name="Pangilinan J."/>
            <person name="Reynolds N."/>
            <person name="Sandor L."/>
            <person name="Smith M.W."/>
            <person name="Tsang A."/>
            <person name="Grigoriev I.V."/>
            <person name="Stajich J.E."/>
            <person name="Spatafora J.W."/>
        </authorList>
    </citation>
    <scope>NUCLEOTIDE SEQUENCE</scope>
    <source>
        <strain evidence="3">RSA 2281</strain>
    </source>
</reference>
<evidence type="ECO:0000313" key="4">
    <source>
        <dbReference type="Proteomes" id="UP001209540"/>
    </source>
</evidence>
<feature type="transmembrane region" description="Helical" evidence="2">
    <location>
        <begin position="196"/>
        <end position="219"/>
    </location>
</feature>
<dbReference type="EMBL" id="JAIXMP010000007">
    <property type="protein sequence ID" value="KAI9270332.1"/>
    <property type="molecule type" value="Genomic_DNA"/>
</dbReference>
<feature type="region of interest" description="Disordered" evidence="1">
    <location>
        <begin position="83"/>
        <end position="187"/>
    </location>
</feature>
<feature type="compositionally biased region" description="Polar residues" evidence="1">
    <location>
        <begin position="148"/>
        <end position="187"/>
    </location>
</feature>
<evidence type="ECO:0000313" key="3">
    <source>
        <dbReference type="EMBL" id="KAI9270332.1"/>
    </source>
</evidence>
<evidence type="ECO:0000256" key="2">
    <source>
        <dbReference type="SAM" id="Phobius"/>
    </source>
</evidence>
<keyword evidence="2" id="KW-0472">Membrane</keyword>
<feature type="region of interest" description="Disordered" evidence="1">
    <location>
        <begin position="279"/>
        <end position="307"/>
    </location>
</feature>
<sequence>MIKKKSVAKKVPPCGRKRTLNPVTLKKQHISFVHTIQLREDNKESEIGVRIKMGSLKNQKECSLVGELVLCTTIWSSMASAQIDTGGKNKDSDPTGDDSGGLGDPTGDDTFSGDPTGDDDPPPPPAVAPPPSQHIQPSAQQPPAAGVSPSSPTGASVASNPDTISPNTGSLAPSSTPTLPVTAANDQSNNGSNGGAIAGGIFGVLGGLALLAAIVFFFFRKKRQQNEGMMGTTTTLPSSAGPHQQLSNNDDLEVFRPQNEEMVGFHAWNAASSSDMLASSAAHHAPAPPPPPHQYIPGYGAHSTNSH</sequence>
<comment type="caution">
    <text evidence="3">The sequence shown here is derived from an EMBL/GenBank/DDBJ whole genome shotgun (WGS) entry which is preliminary data.</text>
</comment>
<feature type="compositionally biased region" description="Pro residues" evidence="1">
    <location>
        <begin position="122"/>
        <end position="132"/>
    </location>
</feature>
<organism evidence="3 4">
    <name type="scientific">Phascolomyces articulosus</name>
    <dbReference type="NCBI Taxonomy" id="60185"/>
    <lineage>
        <taxon>Eukaryota</taxon>
        <taxon>Fungi</taxon>
        <taxon>Fungi incertae sedis</taxon>
        <taxon>Mucoromycota</taxon>
        <taxon>Mucoromycotina</taxon>
        <taxon>Mucoromycetes</taxon>
        <taxon>Mucorales</taxon>
        <taxon>Lichtheimiaceae</taxon>
        <taxon>Phascolomyces</taxon>
    </lineage>
</organism>